<dbReference type="PANTHER" id="PTHR43877:SF2">
    <property type="entry name" value="AMINOALKYLPHOSPHONATE N-ACETYLTRANSFERASE-RELATED"/>
    <property type="match status" value="1"/>
</dbReference>
<dbReference type="Gene3D" id="3.40.630.30">
    <property type="match status" value="1"/>
</dbReference>
<dbReference type="InterPro" id="IPR050832">
    <property type="entry name" value="Bact_Acetyltransf"/>
</dbReference>
<dbReference type="Proteomes" id="UP000564644">
    <property type="component" value="Unassembled WGS sequence"/>
</dbReference>
<evidence type="ECO:0000256" key="2">
    <source>
        <dbReference type="ARBA" id="ARBA00023315"/>
    </source>
</evidence>
<name>A0A7X0VU64_9BACL</name>
<evidence type="ECO:0000313" key="5">
    <source>
        <dbReference type="Proteomes" id="UP000564644"/>
    </source>
</evidence>
<dbReference type="Pfam" id="PF24553">
    <property type="entry name" value="Rv0428c_C"/>
    <property type="match status" value="1"/>
</dbReference>
<dbReference type="GO" id="GO:0016747">
    <property type="term" value="F:acyltransferase activity, transferring groups other than amino-acyl groups"/>
    <property type="evidence" value="ECO:0007669"/>
    <property type="project" value="InterPro"/>
</dbReference>
<evidence type="ECO:0000259" key="3">
    <source>
        <dbReference type="PROSITE" id="PS51186"/>
    </source>
</evidence>
<feature type="domain" description="N-acetyltransferase" evidence="3">
    <location>
        <begin position="128"/>
        <end position="259"/>
    </location>
</feature>
<dbReference type="PANTHER" id="PTHR43877">
    <property type="entry name" value="AMINOALKYLPHOSPHONATE N-ACETYLTRANSFERASE-RELATED-RELATED"/>
    <property type="match status" value="1"/>
</dbReference>
<dbReference type="InterPro" id="IPR056935">
    <property type="entry name" value="Rv0428c-like_C"/>
</dbReference>
<comment type="caution">
    <text evidence="4">The sequence shown here is derived from an EMBL/GenBank/DDBJ whole genome shotgun (WGS) entry which is preliminary data.</text>
</comment>
<gene>
    <name evidence="4" type="ORF">H7C18_07190</name>
</gene>
<dbReference type="RefSeq" id="WP_185128344.1">
    <property type="nucleotide sequence ID" value="NZ_JACJVO010000008.1"/>
</dbReference>
<dbReference type="InterPro" id="IPR016181">
    <property type="entry name" value="Acyl_CoA_acyltransferase"/>
</dbReference>
<proteinExistence type="predicted"/>
<protein>
    <submittedName>
        <fullName evidence="4">GNAT family N-acetyltransferase</fullName>
    </submittedName>
</protein>
<evidence type="ECO:0000313" key="4">
    <source>
        <dbReference type="EMBL" id="MBB6730686.1"/>
    </source>
</evidence>
<organism evidence="4 5">
    <name type="scientific">Cohnella zeiphila</name>
    <dbReference type="NCBI Taxonomy" id="2761120"/>
    <lineage>
        <taxon>Bacteria</taxon>
        <taxon>Bacillati</taxon>
        <taxon>Bacillota</taxon>
        <taxon>Bacilli</taxon>
        <taxon>Bacillales</taxon>
        <taxon>Paenibacillaceae</taxon>
        <taxon>Cohnella</taxon>
    </lineage>
</organism>
<keyword evidence="5" id="KW-1185">Reference proteome</keyword>
<dbReference type="InterPro" id="IPR000182">
    <property type="entry name" value="GNAT_dom"/>
</dbReference>
<evidence type="ECO:0000256" key="1">
    <source>
        <dbReference type="ARBA" id="ARBA00022679"/>
    </source>
</evidence>
<keyword evidence="1 4" id="KW-0808">Transferase</keyword>
<reference evidence="4 5" key="1">
    <citation type="submission" date="2020-08" db="EMBL/GenBank/DDBJ databases">
        <title>Cohnella phylogeny.</title>
        <authorList>
            <person name="Dunlap C."/>
        </authorList>
    </citation>
    <scope>NUCLEOTIDE SEQUENCE [LARGE SCALE GENOMIC DNA]</scope>
    <source>
        <strain evidence="4 5">CBP 2801</strain>
    </source>
</reference>
<sequence length="259" mass="28873">MDIRRYSNGEEGFAKRSLEEFSLSAWPALRTVELDGWLLRFADGYTKRSNSISALHDEGEQDMVAKIERCESIYRQAGQPVIFKMTPFVPSGLDGMLEARGYRYVEPSLVMELGGLSVVPEPSSDGVIRIDGTVSEEWVERLTAMNGMSAGSGNTTMRLFERPLLPTGFFTLYDQDNAVACGIGVADGTYVGLFDIVAHPEHRNRGWGEQLLRHILKWGGERGASRSCLAVLQDNPPATRLYVKLGYRASYSYGYRVKL</sequence>
<accession>A0A7X0VU64</accession>
<keyword evidence="2" id="KW-0012">Acyltransferase</keyword>
<dbReference type="PROSITE" id="PS51186">
    <property type="entry name" value="GNAT"/>
    <property type="match status" value="1"/>
</dbReference>
<dbReference type="CDD" id="cd04301">
    <property type="entry name" value="NAT_SF"/>
    <property type="match status" value="1"/>
</dbReference>
<dbReference type="SUPFAM" id="SSF55729">
    <property type="entry name" value="Acyl-CoA N-acyltransferases (Nat)"/>
    <property type="match status" value="1"/>
</dbReference>
<dbReference type="EMBL" id="JACJVO010000008">
    <property type="protein sequence ID" value="MBB6730686.1"/>
    <property type="molecule type" value="Genomic_DNA"/>
</dbReference>
<dbReference type="AlphaFoldDB" id="A0A7X0VU64"/>